<organism evidence="1 2">
    <name type="scientific">Vaccinium darrowii</name>
    <dbReference type="NCBI Taxonomy" id="229202"/>
    <lineage>
        <taxon>Eukaryota</taxon>
        <taxon>Viridiplantae</taxon>
        <taxon>Streptophyta</taxon>
        <taxon>Embryophyta</taxon>
        <taxon>Tracheophyta</taxon>
        <taxon>Spermatophyta</taxon>
        <taxon>Magnoliopsida</taxon>
        <taxon>eudicotyledons</taxon>
        <taxon>Gunneridae</taxon>
        <taxon>Pentapetalae</taxon>
        <taxon>asterids</taxon>
        <taxon>Ericales</taxon>
        <taxon>Ericaceae</taxon>
        <taxon>Vaccinioideae</taxon>
        <taxon>Vaccinieae</taxon>
        <taxon>Vaccinium</taxon>
    </lineage>
</organism>
<sequence>MAVKSPWLSIFGQRERGFAAIDLGGREGSGSGTHFGVNVAPAPEELTRLYDSIFEKFDCDHGELIDLEEFRLEMKKIMLAISNGLGLAPV</sequence>
<dbReference type="EMBL" id="CM037161">
    <property type="protein sequence ID" value="KAH7853893.1"/>
    <property type="molecule type" value="Genomic_DNA"/>
</dbReference>
<dbReference type="Proteomes" id="UP000828048">
    <property type="component" value="Chromosome 11"/>
</dbReference>
<evidence type="ECO:0000313" key="2">
    <source>
        <dbReference type="Proteomes" id="UP000828048"/>
    </source>
</evidence>
<name>A0ACB7YK42_9ERIC</name>
<accession>A0ACB7YK42</accession>
<comment type="caution">
    <text evidence="1">The sequence shown here is derived from an EMBL/GenBank/DDBJ whole genome shotgun (WGS) entry which is preliminary data.</text>
</comment>
<keyword evidence="2" id="KW-1185">Reference proteome</keyword>
<protein>
    <submittedName>
        <fullName evidence="1">Uncharacterized protein</fullName>
    </submittedName>
</protein>
<gene>
    <name evidence="1" type="ORF">Vadar_007754</name>
</gene>
<reference evidence="1 2" key="1">
    <citation type="journal article" date="2021" name="Hortic Res">
        <title>High-quality reference genome and annotation aids understanding of berry development for evergreen blueberry (Vaccinium darrowii).</title>
        <authorList>
            <person name="Yu J."/>
            <person name="Hulse-Kemp A.M."/>
            <person name="Babiker E."/>
            <person name="Staton M."/>
        </authorList>
    </citation>
    <scope>NUCLEOTIDE SEQUENCE [LARGE SCALE GENOMIC DNA]</scope>
    <source>
        <strain evidence="2">cv. NJ 8807/NJ 8810</strain>
        <tissue evidence="1">Young leaf</tissue>
    </source>
</reference>
<proteinExistence type="predicted"/>
<evidence type="ECO:0000313" key="1">
    <source>
        <dbReference type="EMBL" id="KAH7853893.1"/>
    </source>
</evidence>